<dbReference type="STRING" id="1817756.A2140_02245"/>
<feature type="transmembrane region" description="Helical" evidence="9">
    <location>
        <begin position="270"/>
        <end position="287"/>
    </location>
</feature>
<dbReference type="Proteomes" id="UP000178379">
    <property type="component" value="Unassembled WGS sequence"/>
</dbReference>
<keyword evidence="3" id="KW-0813">Transport</keyword>
<sequence>MIITRAFYRESGRNFLAIALVLLVVFAFIGMSSLLAKAVRGDFADDIVLTLLGLQLAKQLDLLLPLSFYLGVLLTYGRWYRDSEMIVLAACGIGVDRLLRPLAVAALAVATVVGVLAMLLNPLASNQIEQVKSDSVHRPGLSTMNPGTFTESAGSRRIFYIEQSDPATGEMSGIFASDLATGKEAVIVARRGDVTVDPVTGERHVRLFEGHIYDGSPGKSNMRVIQFRQHDSIQGERQVKQTPSVIEDMPTSALLAMLTRDAWAELHWRVSKPLLVVVLAFWGLLLAHTDTRRGRMGNIFAAILVYFIYSNLLGLGMTLVHKGQVPGPLGLLWVHFLMAALAGIFLWRRSQGRPLLAWPRRRQRA</sequence>
<protein>
    <recommendedName>
        <fullName evidence="2">Lipopolysaccharide export system permease protein LptF</fullName>
    </recommendedName>
</protein>
<reference evidence="10 11" key="1">
    <citation type="journal article" date="2016" name="Nat. Commun.">
        <title>Thousands of microbial genomes shed light on interconnected biogeochemical processes in an aquifer system.</title>
        <authorList>
            <person name="Anantharaman K."/>
            <person name="Brown C.T."/>
            <person name="Hug L.A."/>
            <person name="Sharon I."/>
            <person name="Castelle C.J."/>
            <person name="Probst A.J."/>
            <person name="Thomas B.C."/>
            <person name="Singh A."/>
            <person name="Wilkins M.J."/>
            <person name="Karaoz U."/>
            <person name="Brodie E.L."/>
            <person name="Williams K.H."/>
            <person name="Hubbard S.S."/>
            <person name="Banfield J.F."/>
        </authorList>
    </citation>
    <scope>NUCLEOTIDE SEQUENCE [LARGE SCALE GENOMIC DNA]</scope>
</reference>
<evidence type="ECO:0000256" key="7">
    <source>
        <dbReference type="ARBA" id="ARBA00022989"/>
    </source>
</evidence>
<feature type="transmembrane region" description="Helical" evidence="9">
    <location>
        <begin position="101"/>
        <end position="120"/>
    </location>
</feature>
<evidence type="ECO:0000256" key="6">
    <source>
        <dbReference type="ARBA" id="ARBA00022692"/>
    </source>
</evidence>
<gene>
    <name evidence="10" type="ORF">A2140_02245</name>
</gene>
<evidence type="ECO:0000256" key="5">
    <source>
        <dbReference type="ARBA" id="ARBA00022519"/>
    </source>
</evidence>
<feature type="transmembrane region" description="Helical" evidence="9">
    <location>
        <begin position="299"/>
        <end position="321"/>
    </location>
</feature>
<evidence type="ECO:0000256" key="4">
    <source>
        <dbReference type="ARBA" id="ARBA00022475"/>
    </source>
</evidence>
<evidence type="ECO:0000256" key="9">
    <source>
        <dbReference type="SAM" id="Phobius"/>
    </source>
</evidence>
<evidence type="ECO:0000256" key="8">
    <source>
        <dbReference type="ARBA" id="ARBA00023136"/>
    </source>
</evidence>
<proteinExistence type="predicted"/>
<dbReference type="PANTHER" id="PTHR33529:SF7">
    <property type="entry name" value="LIPOPOLYSACCHARIDE EXPORT SYSTEM PERMEASE PROTEIN LPTF"/>
    <property type="match status" value="1"/>
</dbReference>
<dbReference type="Pfam" id="PF03739">
    <property type="entry name" value="LptF_LptG"/>
    <property type="match status" value="1"/>
</dbReference>
<comment type="caution">
    <text evidence="10">The sequence shown here is derived from an EMBL/GenBank/DDBJ whole genome shotgun (WGS) entry which is preliminary data.</text>
</comment>
<comment type="subcellular location">
    <subcellularLocation>
        <location evidence="1">Cell inner membrane</location>
        <topology evidence="1">Multi-pass membrane protein</topology>
    </subcellularLocation>
</comment>
<keyword evidence="7 9" id="KW-1133">Transmembrane helix</keyword>
<evidence type="ECO:0000256" key="1">
    <source>
        <dbReference type="ARBA" id="ARBA00004429"/>
    </source>
</evidence>
<dbReference type="InterPro" id="IPR030922">
    <property type="entry name" value="LptF"/>
</dbReference>
<evidence type="ECO:0000313" key="11">
    <source>
        <dbReference type="Proteomes" id="UP000178379"/>
    </source>
</evidence>
<evidence type="ECO:0000256" key="3">
    <source>
        <dbReference type="ARBA" id="ARBA00022448"/>
    </source>
</evidence>
<accession>A0A1F6T778</accession>
<dbReference type="PANTHER" id="PTHR33529">
    <property type="entry name" value="SLR0882 PROTEIN-RELATED"/>
    <property type="match status" value="1"/>
</dbReference>
<keyword evidence="5" id="KW-0997">Cell inner membrane</keyword>
<name>A0A1F6T778_9PROT</name>
<dbReference type="AlphaFoldDB" id="A0A1F6T778"/>
<feature type="transmembrane region" description="Helical" evidence="9">
    <location>
        <begin position="62"/>
        <end position="80"/>
    </location>
</feature>
<keyword evidence="8 9" id="KW-0472">Membrane</keyword>
<evidence type="ECO:0000256" key="2">
    <source>
        <dbReference type="ARBA" id="ARBA00014213"/>
    </source>
</evidence>
<dbReference type="NCBIfam" id="TIGR04407">
    <property type="entry name" value="LptF_YjgP"/>
    <property type="match status" value="1"/>
</dbReference>
<dbReference type="GO" id="GO:0043190">
    <property type="term" value="C:ATP-binding cassette (ABC) transporter complex"/>
    <property type="evidence" value="ECO:0007669"/>
    <property type="project" value="InterPro"/>
</dbReference>
<evidence type="ECO:0000313" key="10">
    <source>
        <dbReference type="EMBL" id="OGI40980.1"/>
    </source>
</evidence>
<dbReference type="InterPro" id="IPR005495">
    <property type="entry name" value="LptG/LptF_permease"/>
</dbReference>
<dbReference type="GO" id="GO:0055085">
    <property type="term" value="P:transmembrane transport"/>
    <property type="evidence" value="ECO:0007669"/>
    <property type="project" value="InterPro"/>
</dbReference>
<keyword evidence="4" id="KW-1003">Cell membrane</keyword>
<feature type="transmembrane region" description="Helical" evidence="9">
    <location>
        <begin position="327"/>
        <end position="347"/>
    </location>
</feature>
<dbReference type="EMBL" id="MFSQ01000044">
    <property type="protein sequence ID" value="OGI40980.1"/>
    <property type="molecule type" value="Genomic_DNA"/>
</dbReference>
<keyword evidence="6 9" id="KW-0812">Transmembrane</keyword>
<organism evidence="10 11">
    <name type="scientific">Candidatus Muproteobacteria bacterium RBG_16_62_13</name>
    <dbReference type="NCBI Taxonomy" id="1817756"/>
    <lineage>
        <taxon>Bacteria</taxon>
        <taxon>Pseudomonadati</taxon>
        <taxon>Pseudomonadota</taxon>
        <taxon>Candidatus Muproteobacteria</taxon>
    </lineage>
</organism>
<dbReference type="GO" id="GO:0015920">
    <property type="term" value="P:lipopolysaccharide transport"/>
    <property type="evidence" value="ECO:0007669"/>
    <property type="project" value="TreeGrafter"/>
</dbReference>